<dbReference type="PANTHER" id="PTHR10039">
    <property type="entry name" value="AMELOGENIN"/>
    <property type="match status" value="1"/>
</dbReference>
<dbReference type="InterPro" id="IPR056884">
    <property type="entry name" value="NPHP3-like_N"/>
</dbReference>
<sequence length="185" mass="21485">MKFLADHPTTRSALAQWSHPLPVVIASHYLWSPGTEMQKSQQGMLQSLLYEIFRHCPDVIEAACKSRSTLSDENDQAVWTLPELWSTLEAIPLQNLTERKFCFFIDGLDEIRSDNLDMVDFCEALITKFNAPNIKLCLSSRPWNAFEDSFGKSSHQKLYIHNFTRPDILRFAKSRLCEHPRWRVL</sequence>
<evidence type="ECO:0000313" key="3">
    <source>
        <dbReference type="EMBL" id="KAH7177061.1"/>
    </source>
</evidence>
<dbReference type="Gene3D" id="3.40.50.300">
    <property type="entry name" value="P-loop containing nucleotide triphosphate hydrolases"/>
    <property type="match status" value="1"/>
</dbReference>
<comment type="caution">
    <text evidence="3">The sequence shown here is derived from an EMBL/GenBank/DDBJ whole genome shotgun (WGS) entry which is preliminary data.</text>
</comment>
<name>A0A9P9FW02_9HYPO</name>
<dbReference type="OrthoDB" id="443402at2759"/>
<keyword evidence="4" id="KW-1185">Reference proteome</keyword>
<dbReference type="InterPro" id="IPR027417">
    <property type="entry name" value="P-loop_NTPase"/>
</dbReference>
<keyword evidence="1" id="KW-0677">Repeat</keyword>
<evidence type="ECO:0000313" key="4">
    <source>
        <dbReference type="Proteomes" id="UP000738349"/>
    </source>
</evidence>
<reference evidence="3" key="1">
    <citation type="journal article" date="2021" name="Nat. Commun.">
        <title>Genetic determinants of endophytism in the Arabidopsis root mycobiome.</title>
        <authorList>
            <person name="Mesny F."/>
            <person name="Miyauchi S."/>
            <person name="Thiergart T."/>
            <person name="Pickel B."/>
            <person name="Atanasova L."/>
            <person name="Karlsson M."/>
            <person name="Huettel B."/>
            <person name="Barry K.W."/>
            <person name="Haridas S."/>
            <person name="Chen C."/>
            <person name="Bauer D."/>
            <person name="Andreopoulos W."/>
            <person name="Pangilinan J."/>
            <person name="LaButti K."/>
            <person name="Riley R."/>
            <person name="Lipzen A."/>
            <person name="Clum A."/>
            <person name="Drula E."/>
            <person name="Henrissat B."/>
            <person name="Kohler A."/>
            <person name="Grigoriev I.V."/>
            <person name="Martin F.M."/>
            <person name="Hacquard S."/>
        </authorList>
    </citation>
    <scope>NUCLEOTIDE SEQUENCE</scope>
    <source>
        <strain evidence="3">MPI-CAGE-AT-0147</strain>
    </source>
</reference>
<dbReference type="Pfam" id="PF24883">
    <property type="entry name" value="NPHP3_N"/>
    <property type="match status" value="1"/>
</dbReference>
<feature type="domain" description="Nephrocystin 3-like N-terminal" evidence="2">
    <location>
        <begin position="27"/>
        <end position="141"/>
    </location>
</feature>
<protein>
    <recommendedName>
        <fullName evidence="2">Nephrocystin 3-like N-terminal domain-containing protein</fullName>
    </recommendedName>
</protein>
<dbReference type="AlphaFoldDB" id="A0A9P9FW02"/>
<dbReference type="PANTHER" id="PTHR10039:SF5">
    <property type="entry name" value="NACHT DOMAIN-CONTAINING PROTEIN"/>
    <property type="match status" value="1"/>
</dbReference>
<proteinExistence type="predicted"/>
<dbReference type="EMBL" id="JAGMUV010000001">
    <property type="protein sequence ID" value="KAH7177061.1"/>
    <property type="molecule type" value="Genomic_DNA"/>
</dbReference>
<gene>
    <name evidence="3" type="ORF">EDB81DRAFT_773947</name>
</gene>
<evidence type="ECO:0000256" key="1">
    <source>
        <dbReference type="ARBA" id="ARBA00022737"/>
    </source>
</evidence>
<accession>A0A9P9FW02</accession>
<organism evidence="3 4">
    <name type="scientific">Dactylonectria macrodidyma</name>
    <dbReference type="NCBI Taxonomy" id="307937"/>
    <lineage>
        <taxon>Eukaryota</taxon>
        <taxon>Fungi</taxon>
        <taxon>Dikarya</taxon>
        <taxon>Ascomycota</taxon>
        <taxon>Pezizomycotina</taxon>
        <taxon>Sordariomycetes</taxon>
        <taxon>Hypocreomycetidae</taxon>
        <taxon>Hypocreales</taxon>
        <taxon>Nectriaceae</taxon>
        <taxon>Dactylonectria</taxon>
    </lineage>
</organism>
<dbReference type="Proteomes" id="UP000738349">
    <property type="component" value="Unassembled WGS sequence"/>
</dbReference>
<evidence type="ECO:0000259" key="2">
    <source>
        <dbReference type="Pfam" id="PF24883"/>
    </source>
</evidence>